<dbReference type="PANTHER" id="PTHR33164:SF43">
    <property type="entry name" value="HTH-TYPE TRANSCRIPTIONAL REPRESSOR YETL"/>
    <property type="match status" value="1"/>
</dbReference>
<dbReference type="PANTHER" id="PTHR33164">
    <property type="entry name" value="TRANSCRIPTIONAL REGULATOR, MARR FAMILY"/>
    <property type="match status" value="1"/>
</dbReference>
<dbReference type="Gene3D" id="1.10.10.10">
    <property type="entry name" value="Winged helix-like DNA-binding domain superfamily/Winged helix DNA-binding domain"/>
    <property type="match status" value="1"/>
</dbReference>
<feature type="domain" description="HTH marR-type" evidence="1">
    <location>
        <begin position="19"/>
        <end position="151"/>
    </location>
</feature>
<dbReference type="Proteomes" id="UP001595847">
    <property type="component" value="Unassembled WGS sequence"/>
</dbReference>
<protein>
    <submittedName>
        <fullName evidence="2">MarR family winged helix-turn-helix transcriptional regulator</fullName>
    </submittedName>
</protein>
<evidence type="ECO:0000259" key="1">
    <source>
        <dbReference type="PROSITE" id="PS50995"/>
    </source>
</evidence>
<name>A0ABV8FQ12_9ACTN</name>
<organism evidence="2 3">
    <name type="scientific">Nocardiopsis sediminis</name>
    <dbReference type="NCBI Taxonomy" id="1778267"/>
    <lineage>
        <taxon>Bacteria</taxon>
        <taxon>Bacillati</taxon>
        <taxon>Actinomycetota</taxon>
        <taxon>Actinomycetes</taxon>
        <taxon>Streptosporangiales</taxon>
        <taxon>Nocardiopsidaceae</taxon>
        <taxon>Nocardiopsis</taxon>
    </lineage>
</organism>
<proteinExistence type="predicted"/>
<accession>A0ABV8FQ12</accession>
<dbReference type="PROSITE" id="PS50995">
    <property type="entry name" value="HTH_MARR_2"/>
    <property type="match status" value="1"/>
</dbReference>
<dbReference type="InterPro" id="IPR036388">
    <property type="entry name" value="WH-like_DNA-bd_sf"/>
</dbReference>
<comment type="caution">
    <text evidence="2">The sequence shown here is derived from an EMBL/GenBank/DDBJ whole genome shotgun (WGS) entry which is preliminary data.</text>
</comment>
<dbReference type="RefSeq" id="WP_378533098.1">
    <property type="nucleotide sequence ID" value="NZ_JBHSBH010000008.1"/>
</dbReference>
<evidence type="ECO:0000313" key="3">
    <source>
        <dbReference type="Proteomes" id="UP001595847"/>
    </source>
</evidence>
<gene>
    <name evidence="2" type="ORF">ACFOVU_12550</name>
</gene>
<dbReference type="InterPro" id="IPR036390">
    <property type="entry name" value="WH_DNA-bd_sf"/>
</dbReference>
<dbReference type="InterPro" id="IPR000835">
    <property type="entry name" value="HTH_MarR-typ"/>
</dbReference>
<reference evidence="3" key="1">
    <citation type="journal article" date="2019" name="Int. J. Syst. Evol. Microbiol.">
        <title>The Global Catalogue of Microorganisms (GCM) 10K type strain sequencing project: providing services to taxonomists for standard genome sequencing and annotation.</title>
        <authorList>
            <consortium name="The Broad Institute Genomics Platform"/>
            <consortium name="The Broad Institute Genome Sequencing Center for Infectious Disease"/>
            <person name="Wu L."/>
            <person name="Ma J."/>
        </authorList>
    </citation>
    <scope>NUCLEOTIDE SEQUENCE [LARGE SCALE GENOMIC DNA]</scope>
    <source>
        <strain evidence="3">TBRC 1826</strain>
    </source>
</reference>
<dbReference type="SUPFAM" id="SSF46785">
    <property type="entry name" value="Winged helix' DNA-binding domain"/>
    <property type="match status" value="1"/>
</dbReference>
<dbReference type="SMART" id="SM00347">
    <property type="entry name" value="HTH_MARR"/>
    <property type="match status" value="1"/>
</dbReference>
<evidence type="ECO:0000313" key="2">
    <source>
        <dbReference type="EMBL" id="MFC3996751.1"/>
    </source>
</evidence>
<keyword evidence="3" id="KW-1185">Reference proteome</keyword>
<dbReference type="InterPro" id="IPR039422">
    <property type="entry name" value="MarR/SlyA-like"/>
</dbReference>
<dbReference type="EMBL" id="JBHSBH010000008">
    <property type="protein sequence ID" value="MFC3996751.1"/>
    <property type="molecule type" value="Genomic_DNA"/>
</dbReference>
<sequence>MTEPARAADDPGHAPRDAGPRIIYLVKRVELIARAQLDQITREHGLTTLQYTALSVLRAQPGLSAAQLSRRSFVSPQAATEMVGALEAKGMITREPDAANRRVLRAHLTDTGHTALNACDRGADRIEELMLRDVSPDDAAALRRALTACASGLGSADGTDTVHA</sequence>
<dbReference type="Pfam" id="PF12802">
    <property type="entry name" value="MarR_2"/>
    <property type="match status" value="1"/>
</dbReference>